<dbReference type="GeneTree" id="ENSGT00940000171828"/>
<dbReference type="Gene3D" id="2.60.120.40">
    <property type="match status" value="1"/>
</dbReference>
<dbReference type="AlphaFoldDB" id="A0A3B3IM98"/>
<dbReference type="OrthoDB" id="8667946at2759"/>
<dbReference type="Ensembl" id="ENSORLT00000028212.1">
    <property type="protein sequence ID" value="ENSORLP00000044994.1"/>
    <property type="gene ID" value="ENSORLG00000030356.1"/>
</dbReference>
<reference evidence="2 3" key="1">
    <citation type="journal article" date="2007" name="Nature">
        <title>The medaka draft genome and insights into vertebrate genome evolution.</title>
        <authorList>
            <person name="Kasahara M."/>
            <person name="Naruse K."/>
            <person name="Sasaki S."/>
            <person name="Nakatani Y."/>
            <person name="Qu W."/>
            <person name="Ahsan B."/>
            <person name="Yamada T."/>
            <person name="Nagayasu Y."/>
            <person name="Doi K."/>
            <person name="Kasai Y."/>
            <person name="Jindo T."/>
            <person name="Kobayashi D."/>
            <person name="Shimada A."/>
            <person name="Toyoda A."/>
            <person name="Kuroki Y."/>
            <person name="Fujiyama A."/>
            <person name="Sasaki T."/>
            <person name="Shimizu A."/>
            <person name="Asakawa S."/>
            <person name="Shimizu N."/>
            <person name="Hashimoto S."/>
            <person name="Yang J."/>
            <person name="Lee Y."/>
            <person name="Matsushima K."/>
            <person name="Sugano S."/>
            <person name="Sakaizumi M."/>
            <person name="Narita T."/>
            <person name="Ohishi K."/>
            <person name="Haga S."/>
            <person name="Ohta F."/>
            <person name="Nomoto H."/>
            <person name="Nogata K."/>
            <person name="Morishita T."/>
            <person name="Endo T."/>
            <person name="Shin-I T."/>
            <person name="Takeda H."/>
            <person name="Morishita S."/>
            <person name="Kohara Y."/>
        </authorList>
    </citation>
    <scope>NUCLEOTIDE SEQUENCE [LARGE SCALE GENOMIC DNA]</scope>
    <source>
        <strain evidence="2 3">Hd-rR</strain>
    </source>
</reference>
<dbReference type="InParanoid" id="A0A3B3IM98"/>
<keyword evidence="1" id="KW-0472">Membrane</keyword>
<gene>
    <name evidence="2" type="primary">LOC111948963</name>
</gene>
<dbReference type="Proteomes" id="UP000001038">
    <property type="component" value="Chromosome 16"/>
</dbReference>
<keyword evidence="1" id="KW-1133">Transmembrane helix</keyword>
<dbReference type="Bgee" id="ENSORLG00000030356">
    <property type="expression patterns" value="Expressed in pharyngeal gill"/>
</dbReference>
<keyword evidence="1" id="KW-0812">Transmembrane</keyword>
<dbReference type="KEGG" id="ola:111948963"/>
<dbReference type="GeneID" id="111948963"/>
<keyword evidence="3" id="KW-1185">Reference proteome</keyword>
<dbReference type="SUPFAM" id="SSF49842">
    <property type="entry name" value="TNF-like"/>
    <property type="match status" value="1"/>
</dbReference>
<evidence type="ECO:0008006" key="4">
    <source>
        <dbReference type="Google" id="ProtNLM"/>
    </source>
</evidence>
<name>A0A3B3IM98_ORYLA</name>
<evidence type="ECO:0000313" key="3">
    <source>
        <dbReference type="Proteomes" id="UP000001038"/>
    </source>
</evidence>
<reference evidence="2" key="2">
    <citation type="submission" date="2025-08" db="UniProtKB">
        <authorList>
            <consortium name="Ensembl"/>
        </authorList>
    </citation>
    <scope>IDENTIFICATION</scope>
    <source>
        <strain evidence="2">Hd-rR</strain>
    </source>
</reference>
<sequence>MSVDTERAAHTRMEEQSRTSHKYLLLQVWCGLLTVSMVTMGAFLTTLKPKSAEDGVYGVKPVSISPADDGIQEHLKAPGRSLSFIEVTPSLDGSFWEENLKSDFSTLSLLNNSIYSTRKSHYFVYAQVTFRKDDNCQNRSVILIRNASPWKKLRVLAEARPSAGGLVWMGRIIVLAVNDSISLKVTGHNEKENTFWGAYQLQ</sequence>
<evidence type="ECO:0000313" key="2">
    <source>
        <dbReference type="Ensembl" id="ENSORLP00000044994.1"/>
    </source>
</evidence>
<dbReference type="RefSeq" id="XP_023820036.1">
    <property type="nucleotide sequence ID" value="XM_023964268.1"/>
</dbReference>
<protein>
    <recommendedName>
        <fullName evidence="4">TNF family profile domain-containing protein</fullName>
    </recommendedName>
</protein>
<evidence type="ECO:0000256" key="1">
    <source>
        <dbReference type="SAM" id="Phobius"/>
    </source>
</evidence>
<accession>A0A3B3IM98</accession>
<reference evidence="2" key="3">
    <citation type="submission" date="2025-09" db="UniProtKB">
        <authorList>
            <consortium name="Ensembl"/>
        </authorList>
    </citation>
    <scope>IDENTIFICATION</scope>
    <source>
        <strain evidence="2">Hd-rR</strain>
    </source>
</reference>
<feature type="transmembrane region" description="Helical" evidence="1">
    <location>
        <begin position="23"/>
        <end position="44"/>
    </location>
</feature>
<dbReference type="InterPro" id="IPR008983">
    <property type="entry name" value="Tumour_necrosis_fac-like_dom"/>
</dbReference>
<organism evidence="2 3">
    <name type="scientific">Oryzias latipes</name>
    <name type="common">Japanese rice fish</name>
    <name type="synonym">Japanese killifish</name>
    <dbReference type="NCBI Taxonomy" id="8090"/>
    <lineage>
        <taxon>Eukaryota</taxon>
        <taxon>Metazoa</taxon>
        <taxon>Chordata</taxon>
        <taxon>Craniata</taxon>
        <taxon>Vertebrata</taxon>
        <taxon>Euteleostomi</taxon>
        <taxon>Actinopterygii</taxon>
        <taxon>Neopterygii</taxon>
        <taxon>Teleostei</taxon>
        <taxon>Neoteleostei</taxon>
        <taxon>Acanthomorphata</taxon>
        <taxon>Ovalentaria</taxon>
        <taxon>Atherinomorphae</taxon>
        <taxon>Beloniformes</taxon>
        <taxon>Adrianichthyidae</taxon>
        <taxon>Oryziinae</taxon>
        <taxon>Oryzias</taxon>
    </lineage>
</organism>
<proteinExistence type="predicted"/>